<dbReference type="KEGG" id="boa:Bovatus_02165"/>
<gene>
    <name evidence="4" type="ORF">DWX70_05050</name>
    <name evidence="2" type="ORF">F3F51_07165</name>
    <name evidence="3" type="ORF">PO240_09860</name>
</gene>
<keyword evidence="4" id="KW-0378">Hydrolase</keyword>
<evidence type="ECO:0000313" key="3">
    <source>
        <dbReference type="EMBL" id="MDC2408174.1"/>
    </source>
</evidence>
<dbReference type="Proteomes" id="UP000460135">
    <property type="component" value="Unassembled WGS sequence"/>
</dbReference>
<dbReference type="InterPro" id="IPR005198">
    <property type="entry name" value="Glyco_hydro_76"/>
</dbReference>
<feature type="signal peptide" evidence="1">
    <location>
        <begin position="1"/>
        <end position="22"/>
    </location>
</feature>
<evidence type="ECO:0000313" key="4">
    <source>
        <dbReference type="EMBL" id="RGS86384.1"/>
    </source>
</evidence>
<sequence length="399" mass="46260">MNSKIRNIALFVSTVFVLLSCAGESKTTPNKDKAEEMFQRVWELYRVPKYGLFSEYYPSSHRPDLTYFNDSTRQAQEVSYLWPMSGVFSSAVLMATIEPEKYTVYVDSMVMAMERYYDTTRVPFGYQAYPVQFGKVDRYYDDNGLVGIDYIDSYLVTKNSHYLEKAKQVLTFILSGWDENFEGAVSWLEGVKDQKPACSNGKAMVLALKLYEATKDEYYLEVGKKFYHWIDKYLKDPERGVVWNSWLTTTSAVCPDLYTYNTGTLLQAAVALYNYTGEQAYLDNAKFLAEGSCKVFFKYTEEGIPYIADLPWFNLVLFRGYHDLYNVTGDSKYVDTMIKGLDYAWEHARDQAGLMYHDWTGRTDEKRKPKWLLDASCVPEYYARVAMIKGEVTNRKINK</sequence>
<proteinExistence type="predicted"/>
<evidence type="ECO:0000313" key="6">
    <source>
        <dbReference type="Proteomes" id="UP000460135"/>
    </source>
</evidence>
<dbReference type="GO" id="GO:0005975">
    <property type="term" value="P:carbohydrate metabolic process"/>
    <property type="evidence" value="ECO:0007669"/>
    <property type="project" value="InterPro"/>
</dbReference>
<comment type="caution">
    <text evidence="4">The sequence shown here is derived from an EMBL/GenBank/DDBJ whole genome shotgun (WGS) entry which is preliminary data.</text>
</comment>
<dbReference type="EMBL" id="VWLX01000005">
    <property type="protein sequence ID" value="KAA3806276.1"/>
    <property type="molecule type" value="Genomic_DNA"/>
</dbReference>
<reference evidence="4 5" key="1">
    <citation type="submission" date="2018-08" db="EMBL/GenBank/DDBJ databases">
        <title>A genome reference for cultivated species of the human gut microbiota.</title>
        <authorList>
            <person name="Zou Y."/>
            <person name="Xue W."/>
            <person name="Luo G."/>
        </authorList>
    </citation>
    <scope>NUCLEOTIDE SEQUENCE [LARGE SCALE GENOMIC DNA]</scope>
    <source>
        <strain evidence="4 5">AF20-9LB</strain>
    </source>
</reference>
<dbReference type="Gene3D" id="1.50.10.20">
    <property type="match status" value="1"/>
</dbReference>
<dbReference type="AlphaFoldDB" id="A0A1Y4PSE0"/>
<feature type="chain" id="PRO_5042691817" evidence="1">
    <location>
        <begin position="23"/>
        <end position="399"/>
    </location>
</feature>
<dbReference type="GeneID" id="29453471"/>
<dbReference type="PIRSF" id="PIRSF021505">
    <property type="entry name" value="O_gly_hdrol"/>
    <property type="match status" value="1"/>
</dbReference>
<reference evidence="3" key="3">
    <citation type="submission" date="2022-10" db="EMBL/GenBank/DDBJ databases">
        <title>Human gut microbiome strain richness.</title>
        <authorList>
            <person name="Chen-Liaw A."/>
        </authorList>
    </citation>
    <scope>NUCLEOTIDE SEQUENCE</scope>
    <source>
        <strain evidence="3">F7_m1001271B151109d0_201107</strain>
    </source>
</reference>
<dbReference type="GO" id="GO:0016787">
    <property type="term" value="F:hydrolase activity"/>
    <property type="evidence" value="ECO:0007669"/>
    <property type="project" value="UniProtKB-KW"/>
</dbReference>
<organism evidence="4 5">
    <name type="scientific">Bacteroides ovatus</name>
    <dbReference type="NCBI Taxonomy" id="28116"/>
    <lineage>
        <taxon>Bacteria</taxon>
        <taxon>Pseudomonadati</taxon>
        <taxon>Bacteroidota</taxon>
        <taxon>Bacteroidia</taxon>
        <taxon>Bacteroidales</taxon>
        <taxon>Bacteroidaceae</taxon>
        <taxon>Bacteroides</taxon>
    </lineage>
</organism>
<evidence type="ECO:0000313" key="5">
    <source>
        <dbReference type="Proteomes" id="UP000266492"/>
    </source>
</evidence>
<dbReference type="InterPro" id="IPR014512">
    <property type="entry name" value="O_gly_hydro"/>
</dbReference>
<dbReference type="SUPFAM" id="SSF48208">
    <property type="entry name" value="Six-hairpin glycosidases"/>
    <property type="match status" value="1"/>
</dbReference>
<name>A0A1Y4PSE0_BACOV</name>
<dbReference type="Pfam" id="PF03663">
    <property type="entry name" value="Glyco_hydro_76"/>
    <property type="match status" value="1"/>
</dbReference>
<dbReference type="Proteomes" id="UP001214017">
    <property type="component" value="Unassembled WGS sequence"/>
</dbReference>
<dbReference type="InterPro" id="IPR008928">
    <property type="entry name" value="6-hairpin_glycosidase_sf"/>
</dbReference>
<evidence type="ECO:0000256" key="1">
    <source>
        <dbReference type="SAM" id="SignalP"/>
    </source>
</evidence>
<keyword evidence="1" id="KW-0732">Signal</keyword>
<accession>A0A1Y4PSE0</accession>
<evidence type="ECO:0000313" key="2">
    <source>
        <dbReference type="EMBL" id="KAA3806276.1"/>
    </source>
</evidence>
<dbReference type="RefSeq" id="WP_004299401.1">
    <property type="nucleotide sequence ID" value="NZ_BAABYJ010000001.1"/>
</dbReference>
<dbReference type="EMBL" id="QRVZ01000003">
    <property type="protein sequence ID" value="RGS86384.1"/>
    <property type="molecule type" value="Genomic_DNA"/>
</dbReference>
<dbReference type="PANTHER" id="PTHR47791:SF4">
    <property type="entry name" value="(PUTATIVE SECRETED PROTEIN)-RELATED"/>
    <property type="match status" value="1"/>
</dbReference>
<dbReference type="PANTHER" id="PTHR47791">
    <property type="entry name" value="MEIOTICALLY UP-REGULATED GENE 191 PROTEIN"/>
    <property type="match status" value="1"/>
</dbReference>
<dbReference type="PROSITE" id="PS51257">
    <property type="entry name" value="PROKAR_LIPOPROTEIN"/>
    <property type="match status" value="1"/>
</dbReference>
<dbReference type="EMBL" id="JAQNWR010000005">
    <property type="protein sequence ID" value="MDC2408174.1"/>
    <property type="molecule type" value="Genomic_DNA"/>
</dbReference>
<dbReference type="InterPro" id="IPR053169">
    <property type="entry name" value="MUG_Protein"/>
</dbReference>
<dbReference type="Proteomes" id="UP000266492">
    <property type="component" value="Unassembled WGS sequence"/>
</dbReference>
<reference evidence="2 6" key="2">
    <citation type="journal article" date="2019" name="Nat. Med.">
        <title>A library of human gut bacterial isolates paired with longitudinal multiomics data enables mechanistic microbiome research.</title>
        <authorList>
            <person name="Poyet M."/>
            <person name="Groussin M."/>
            <person name="Gibbons S.M."/>
            <person name="Avila-Pacheco J."/>
            <person name="Jiang X."/>
            <person name="Kearney S.M."/>
            <person name="Perrotta A.R."/>
            <person name="Berdy B."/>
            <person name="Zhao S."/>
            <person name="Lieberman T.D."/>
            <person name="Swanson P.K."/>
            <person name="Smith M."/>
            <person name="Roesemann S."/>
            <person name="Alexander J.E."/>
            <person name="Rich S.A."/>
            <person name="Livny J."/>
            <person name="Vlamakis H."/>
            <person name="Clish C."/>
            <person name="Bullock K."/>
            <person name="Deik A."/>
            <person name="Scott J."/>
            <person name="Pierce K.A."/>
            <person name="Xavier R.J."/>
            <person name="Alm E.J."/>
        </authorList>
    </citation>
    <scope>NUCLEOTIDE SEQUENCE [LARGE SCALE GENOMIC DNA]</scope>
    <source>
        <strain evidence="2 6">BIOML-A183</strain>
    </source>
</reference>
<protein>
    <submittedName>
        <fullName evidence="3">Glycoside hydrolase family 127 protein</fullName>
    </submittedName>
    <submittedName>
        <fullName evidence="4">Glycosyl hydrolase family 76</fullName>
    </submittedName>
</protein>